<dbReference type="EMBL" id="PISD01000075">
    <property type="protein sequence ID" value="PKG26241.1"/>
    <property type="molecule type" value="Genomic_DNA"/>
</dbReference>
<evidence type="ECO:0000313" key="3">
    <source>
        <dbReference type="Proteomes" id="UP000233343"/>
    </source>
</evidence>
<dbReference type="PROSITE" id="PS50851">
    <property type="entry name" value="CHEW"/>
    <property type="match status" value="1"/>
</dbReference>
<dbReference type="Proteomes" id="UP000233343">
    <property type="component" value="Unassembled WGS sequence"/>
</dbReference>
<dbReference type="InterPro" id="IPR039315">
    <property type="entry name" value="CheW"/>
</dbReference>
<dbReference type="InterPro" id="IPR036061">
    <property type="entry name" value="CheW-like_dom_sf"/>
</dbReference>
<dbReference type="SUPFAM" id="SSF50341">
    <property type="entry name" value="CheW-like"/>
    <property type="match status" value="1"/>
</dbReference>
<accession>A0A2N0Z9Q6</accession>
<dbReference type="GO" id="GO:0006935">
    <property type="term" value="P:chemotaxis"/>
    <property type="evidence" value="ECO:0007669"/>
    <property type="project" value="InterPro"/>
</dbReference>
<dbReference type="Pfam" id="PF01584">
    <property type="entry name" value="CheW"/>
    <property type="match status" value="1"/>
</dbReference>
<evidence type="ECO:0000259" key="1">
    <source>
        <dbReference type="PROSITE" id="PS50851"/>
    </source>
</evidence>
<name>A0A2N0Z9Q6_9BACI</name>
<dbReference type="PANTHER" id="PTHR22617:SF23">
    <property type="entry name" value="CHEMOTAXIS PROTEIN CHEW"/>
    <property type="match status" value="1"/>
</dbReference>
<evidence type="ECO:0000313" key="2">
    <source>
        <dbReference type="EMBL" id="PKG26241.1"/>
    </source>
</evidence>
<dbReference type="PANTHER" id="PTHR22617">
    <property type="entry name" value="CHEMOTAXIS SENSOR HISTIDINE KINASE-RELATED"/>
    <property type="match status" value="1"/>
</dbReference>
<dbReference type="Gene3D" id="2.30.30.40">
    <property type="entry name" value="SH3 Domains"/>
    <property type="match status" value="1"/>
</dbReference>
<dbReference type="InterPro" id="IPR002545">
    <property type="entry name" value="CheW-lke_dom"/>
</dbReference>
<dbReference type="GO" id="GO:0007165">
    <property type="term" value="P:signal transduction"/>
    <property type="evidence" value="ECO:0007669"/>
    <property type="project" value="InterPro"/>
</dbReference>
<reference evidence="2 3" key="1">
    <citation type="journal article" date="2010" name="Int. J. Syst. Evol. Microbiol.">
        <title>Bacillus horneckiae sp. nov., isolated from a spacecraft-assembly clean room.</title>
        <authorList>
            <person name="Vaishampayan P."/>
            <person name="Probst A."/>
            <person name="Krishnamurthi S."/>
            <person name="Ghosh S."/>
            <person name="Osman S."/>
            <person name="McDowall A."/>
            <person name="Ruckmani A."/>
            <person name="Mayilraj S."/>
            <person name="Venkateswaran K."/>
        </authorList>
    </citation>
    <scope>NUCLEOTIDE SEQUENCE [LARGE SCALE GENOMIC DNA]</scope>
    <source>
        <strain evidence="3">1PO1SC</strain>
    </source>
</reference>
<dbReference type="Gene3D" id="2.40.50.180">
    <property type="entry name" value="CheA-289, Domain 4"/>
    <property type="match status" value="1"/>
</dbReference>
<dbReference type="GO" id="GO:0005829">
    <property type="term" value="C:cytosol"/>
    <property type="evidence" value="ECO:0007669"/>
    <property type="project" value="TreeGrafter"/>
</dbReference>
<dbReference type="AlphaFoldDB" id="A0A2N0Z9Q6"/>
<sequence length="161" mass="18237">MKESGKYIVFRVNNEEYAIDIDRVIAIERVENISPVPHLPSYVKGITLSRGHLVPVLDIKDIFYHQSLAIEDEVRTLVLQGEGFEYGLLVADTKEIIEISSNQIEKIDLLAHFELSYMAGVANLNARLITVIDTAAFIRTLEGMEEIDSYINELKQEQQAT</sequence>
<comment type="caution">
    <text evidence="2">The sequence shown here is derived from an EMBL/GenBank/DDBJ whole genome shotgun (WGS) entry which is preliminary data.</text>
</comment>
<protein>
    <submittedName>
        <fullName evidence="2">Chemotaxis protein CheW</fullName>
    </submittedName>
</protein>
<dbReference type="SMART" id="SM00260">
    <property type="entry name" value="CheW"/>
    <property type="match status" value="1"/>
</dbReference>
<proteinExistence type="predicted"/>
<keyword evidence="3" id="KW-1185">Reference proteome</keyword>
<organism evidence="2 3">
    <name type="scientific">Cytobacillus horneckiae</name>
    <dbReference type="NCBI Taxonomy" id="549687"/>
    <lineage>
        <taxon>Bacteria</taxon>
        <taxon>Bacillati</taxon>
        <taxon>Bacillota</taxon>
        <taxon>Bacilli</taxon>
        <taxon>Bacillales</taxon>
        <taxon>Bacillaceae</taxon>
        <taxon>Cytobacillus</taxon>
    </lineage>
</organism>
<dbReference type="RefSeq" id="WP_066200980.1">
    <property type="nucleotide sequence ID" value="NZ_JAMAUX010000005.1"/>
</dbReference>
<gene>
    <name evidence="2" type="ORF">CWS20_25285</name>
</gene>
<feature type="domain" description="CheW-like" evidence="1">
    <location>
        <begin position="4"/>
        <end position="143"/>
    </location>
</feature>